<feature type="compositionally biased region" description="Polar residues" evidence="1">
    <location>
        <begin position="97"/>
        <end position="107"/>
    </location>
</feature>
<protein>
    <submittedName>
        <fullName evidence="2">Uncharacterized protein</fullName>
    </submittedName>
</protein>
<feature type="compositionally biased region" description="Basic and acidic residues" evidence="1">
    <location>
        <begin position="395"/>
        <end position="410"/>
    </location>
</feature>
<evidence type="ECO:0000256" key="1">
    <source>
        <dbReference type="SAM" id="MobiDB-lite"/>
    </source>
</evidence>
<feature type="region of interest" description="Disordered" evidence="1">
    <location>
        <begin position="187"/>
        <end position="247"/>
    </location>
</feature>
<evidence type="ECO:0000313" key="3">
    <source>
        <dbReference type="Proteomes" id="UP001497497"/>
    </source>
</evidence>
<reference evidence="2 3" key="1">
    <citation type="submission" date="2024-04" db="EMBL/GenBank/DDBJ databases">
        <authorList>
            <consortium name="Genoscope - CEA"/>
            <person name="William W."/>
        </authorList>
    </citation>
    <scope>NUCLEOTIDE SEQUENCE [LARGE SCALE GENOMIC DNA]</scope>
</reference>
<feature type="region of interest" description="Disordered" evidence="1">
    <location>
        <begin position="1457"/>
        <end position="1534"/>
    </location>
</feature>
<comment type="caution">
    <text evidence="2">The sequence shown here is derived from an EMBL/GenBank/DDBJ whole genome shotgun (WGS) entry which is preliminary data.</text>
</comment>
<feature type="region of interest" description="Disordered" evidence="1">
    <location>
        <begin position="1"/>
        <end position="48"/>
    </location>
</feature>
<feature type="compositionally biased region" description="Basic and acidic residues" evidence="1">
    <location>
        <begin position="822"/>
        <end position="837"/>
    </location>
</feature>
<feature type="compositionally biased region" description="Basic and acidic residues" evidence="1">
    <location>
        <begin position="741"/>
        <end position="754"/>
    </location>
</feature>
<gene>
    <name evidence="2" type="ORF">GSLYS_00005168001</name>
</gene>
<feature type="region of interest" description="Disordered" evidence="1">
    <location>
        <begin position="376"/>
        <end position="522"/>
    </location>
</feature>
<dbReference type="Proteomes" id="UP001497497">
    <property type="component" value="Unassembled WGS sequence"/>
</dbReference>
<feature type="region of interest" description="Disordered" evidence="1">
    <location>
        <begin position="736"/>
        <end position="761"/>
    </location>
</feature>
<proteinExistence type="predicted"/>
<evidence type="ECO:0000313" key="2">
    <source>
        <dbReference type="EMBL" id="CAL1531043.1"/>
    </source>
</evidence>
<feature type="compositionally biased region" description="Polar residues" evidence="1">
    <location>
        <begin position="1498"/>
        <end position="1512"/>
    </location>
</feature>
<feature type="compositionally biased region" description="Basic and acidic residues" evidence="1">
    <location>
        <begin position="431"/>
        <end position="446"/>
    </location>
</feature>
<keyword evidence="3" id="KW-1185">Reference proteome</keyword>
<feature type="compositionally biased region" description="Basic and acidic residues" evidence="1">
    <location>
        <begin position="863"/>
        <end position="901"/>
    </location>
</feature>
<sequence length="1859" mass="207154">MAASNTPRTHTRKRMPPEQTVYTDASPQTPFPLRHISPHGSTTSSRQHVLKCLQSSSDISVTRPCVNWVPLISPGESPTEAANDIANSALNCCNSSLLPSDSVSPEQQRSREPQSGGLKELNKSSSSKVMEGNKKTGQIQESQFSATESFTVNEKRPHVPMDRLFSTNDSDIGGRVLSVSDWNRQTTHQVDEPKLQANHNSIRMGDGEGKSIHGQSSEYSDDKVPGPEDPSDTSSRPDVKKYSQISISQHSSQIRAIVASQELKHRITSAAEKALEDFVNRSQLSSRSDLSTQLLPRLASASIVTVGKSSHTTSIALTAVEPLQQINLRKKYCRKKYSKKVSKKRAISVDSTATLHNTHSRNVTDSLIFSASQLGHSSWSHPSSSSLTLVTGTSTHDENSSNHPPTTEKTKPKRKSRERKVQGRIRSINKSRRDETKIDVSTHEIASKTCSELSNSLGSGSGPRGHSVKYKPSMMTSFASSKSSCPESSATTLSSRQLEQNSSSLESLRGSASKRSEMPEIPKVISENDAMLSNTAINNLELISTVPEGVFDSPSKQSYPRQSSFHNKHSINEYQMNDRTITSSSIETSTHLYTKSSGDKYGTEDKTVTRYYSAHSVLRRSAVNKSGLRYCGSKLYRIRKGVEHTALHNGPSSPKSKVIKSCSCPFNTLTTPEYIEQFVSTASHQSRGSLFRFLQTRQNWYPNVVNWLQSLFGGKSAEKKDCGCTSDELRDITKKLSNPDLKSHGSHEIKEAPQKHVKTKSKRMIVYNDSDPFLCVEGMASTLPGSDSKLIIDRTVCMICPPDDDEECGPCPLQLAAPECRSDDKKLESPDTKEHSPKTINVKSSLSKESEDKRLSRKRSKISCKEVLSHSDARSPERSKQKFLKSIEDVRNNESRERRKSSRKDLKIVCNPCVICKCPDACMKDKKSITETEKYQVKSLENNRFSIEPLIDLTQVPEEGVTHSEEPELGMVHIVEPEEVMTFNDDVMALNENIFAMNDDIMATLQDMEDGNYEECHSLICPEEPLATIHENQDEGQSAKLDPSSATLICESTLSAVEQPEQSLVSDESGGLLQQLPLANILAQTASAAGAALMSTVEAIAAKNTEVKFQFPQRRGLYEPPKAYPMWLYPEHIRKLLIFFGRDPDANASPTKAGVDNMPSDTSIADDHLKLVDMKDNLQDGGDNEHQESAKACWGPPTPPPKPPEPERIPRCVDNFRELRFCNPAVPLPKLCNHYRLINFRCAIRPSRSTTPRSLLRSFSPCRFHGRYHVDKYGIPLSPATRLTRCSRRPTNTCHRKMICRKVPTCPSEPRRVTCAGGVKVMCHPDVWGNSELKRSPCILNEKGDRYYYKNLFKKRLNMKNFLKNMRKNGSFSSEVHSEEPLKVEVISCPMPKNDSSIHSSCQPLAEGKVNTFRHPCGSPCTFLRSCGAGPVAEKDESKNKPDPCCEDSICDTCDPPKGEDEKLSTGDKASVTGHPLNKPPMHPEKSKEENPGEPKSRLSNLVQKTLENSTLMKGKPNGESNASKAGPSPCGESVRNMCKIQSMLELIRKKERMSSLIKDLTAQTLASRATFDALYSSKWQFQPDRTRLKKKYLDKNSRYAYDFCNAHPEKMRQPSLVRLGSSAYSAKSNSSRLPWYTVRRYSYARNESNFNKSSAFLNLPPSIPEDFNLICNRTLDEDFKSTGNRKKESDFTSIGNRKLDEELPLRVNSSQAGYRVYHARDVYSHTNSFKSHANKWTTGTERYYDGKLMTQLLSSSFTKSMNSPHGNIHLGNDFSGTVPLQHAEPSLLANSYTEQVYKTFVPDYSKINMEPYNLQTTAKGTTTHAIELLNAARGKQLAPFAEDPGHGAHTTISFTHNY</sequence>
<accession>A0AAV2HCC7</accession>
<feature type="region of interest" description="Disordered" evidence="1">
    <location>
        <begin position="1178"/>
        <end position="1209"/>
    </location>
</feature>
<feature type="compositionally biased region" description="Polar residues" evidence="1">
    <location>
        <begin position="39"/>
        <end position="48"/>
    </location>
</feature>
<dbReference type="EMBL" id="CAXITT010000080">
    <property type="protein sequence ID" value="CAL1531043.1"/>
    <property type="molecule type" value="Genomic_DNA"/>
</dbReference>
<feature type="compositionally biased region" description="Basic and acidic residues" evidence="1">
    <location>
        <begin position="1457"/>
        <end position="1466"/>
    </location>
</feature>
<feature type="compositionally biased region" description="Basic and acidic residues" evidence="1">
    <location>
        <begin position="1178"/>
        <end position="1189"/>
    </location>
</feature>
<feature type="compositionally biased region" description="Low complexity" evidence="1">
    <location>
        <begin position="376"/>
        <end position="394"/>
    </location>
</feature>
<name>A0AAV2HCC7_LYMST</name>
<feature type="region of interest" description="Disordered" evidence="1">
    <location>
        <begin position="822"/>
        <end position="901"/>
    </location>
</feature>
<feature type="compositionally biased region" description="Basic and acidic residues" evidence="1">
    <location>
        <begin position="1482"/>
        <end position="1497"/>
    </location>
</feature>
<feature type="compositionally biased region" description="Low complexity" evidence="1">
    <location>
        <begin position="473"/>
        <end position="513"/>
    </location>
</feature>
<organism evidence="2 3">
    <name type="scientific">Lymnaea stagnalis</name>
    <name type="common">Great pond snail</name>
    <name type="synonym">Helix stagnalis</name>
    <dbReference type="NCBI Taxonomy" id="6523"/>
    <lineage>
        <taxon>Eukaryota</taxon>
        <taxon>Metazoa</taxon>
        <taxon>Spiralia</taxon>
        <taxon>Lophotrochozoa</taxon>
        <taxon>Mollusca</taxon>
        <taxon>Gastropoda</taxon>
        <taxon>Heterobranchia</taxon>
        <taxon>Euthyneura</taxon>
        <taxon>Panpulmonata</taxon>
        <taxon>Hygrophila</taxon>
        <taxon>Lymnaeoidea</taxon>
        <taxon>Lymnaeidae</taxon>
        <taxon>Lymnaea</taxon>
    </lineage>
</organism>
<feature type="region of interest" description="Disordered" evidence="1">
    <location>
        <begin position="97"/>
        <end position="141"/>
    </location>
</feature>